<sequence>MVAFCGLELAHPIVNGSGTFDALAARRAFGDALLADFPFSLFVSKTITLAPRAGNPPPRLFETPAGMLNSIGLPNKGLDAYLAEDLPRLAELPVPLCTNVMGGSAAELSALVEAVGERAEVSVIELNVSCPNVRTGLDIGADPVELASVLREVRPRTRTPLVVKLTPNTADVAACARAAEAEGADAVSLVNTLRALAPHPDRPGEPWLGGRTGGLSGPAIRPVALAQVHAVAAAVRVPIVGMGGVQSGRHAAQFLAAGATLVAVGTESFRDPAAGARIARELEA</sequence>
<name>A0A6J4SJJ6_9ACTN</name>
<dbReference type="PANTHER" id="PTHR48109:SF1">
    <property type="entry name" value="DIHYDROOROTATE DEHYDROGENASE (FUMARATE)"/>
    <property type="match status" value="1"/>
</dbReference>
<evidence type="ECO:0000256" key="5">
    <source>
        <dbReference type="ARBA" id="ARBA00022630"/>
    </source>
</evidence>
<feature type="binding site" evidence="9">
    <location>
        <position position="45"/>
    </location>
    <ligand>
        <name>substrate</name>
    </ligand>
</feature>
<comment type="cofactor">
    <cofactor evidence="9">
        <name>FMN</name>
        <dbReference type="ChEBI" id="CHEBI:58210"/>
    </cofactor>
    <text evidence="9">Binds 1 FMN per subunit.</text>
</comment>
<comment type="similarity">
    <text evidence="3 9">Belongs to the dihydroorotate dehydrogenase family. Type 1 subfamily.</text>
</comment>
<evidence type="ECO:0000256" key="3">
    <source>
        <dbReference type="ARBA" id="ARBA00008008"/>
    </source>
</evidence>
<protein>
    <recommendedName>
        <fullName evidence="9">Dihydroorotate dehydrogenase</fullName>
        <shortName evidence="9">DHOD</shortName>
        <shortName evidence="9">DHODase</shortName>
        <shortName evidence="9">DHOdehase</shortName>
        <ecNumber evidence="9">1.3.-.-</ecNumber>
    </recommendedName>
</protein>
<comment type="pathway">
    <text evidence="2 9">Pyrimidine metabolism; UMP biosynthesis via de novo pathway.</text>
</comment>
<evidence type="ECO:0000259" key="10">
    <source>
        <dbReference type="Pfam" id="PF01180"/>
    </source>
</evidence>
<dbReference type="InterPro" id="IPR012135">
    <property type="entry name" value="Dihydroorotate_DH_1_2"/>
</dbReference>
<dbReference type="EMBL" id="CADCVO010000362">
    <property type="protein sequence ID" value="CAA9501237.1"/>
    <property type="molecule type" value="Genomic_DNA"/>
</dbReference>
<dbReference type="HAMAP" id="MF_00224">
    <property type="entry name" value="DHO_dh_type1"/>
    <property type="match status" value="1"/>
</dbReference>
<dbReference type="PROSITE" id="PS00911">
    <property type="entry name" value="DHODEHASE_1"/>
    <property type="match status" value="1"/>
</dbReference>
<keyword evidence="5 9" id="KW-0285">Flavoprotein</keyword>
<evidence type="ECO:0000256" key="2">
    <source>
        <dbReference type="ARBA" id="ARBA00004725"/>
    </source>
</evidence>
<dbReference type="InterPro" id="IPR013785">
    <property type="entry name" value="Aldolase_TIM"/>
</dbReference>
<dbReference type="InterPro" id="IPR050074">
    <property type="entry name" value="DHO_dehydrogenase"/>
</dbReference>
<feature type="active site" description="Nucleophile" evidence="9">
    <location>
        <position position="130"/>
    </location>
</feature>
<accession>A0A6J4SJJ6</accession>
<feature type="binding site" evidence="9">
    <location>
        <position position="164"/>
    </location>
    <ligand>
        <name>FMN</name>
        <dbReference type="ChEBI" id="CHEBI:58210"/>
    </ligand>
</feature>
<dbReference type="EC" id="1.3.-.-" evidence="9"/>
<dbReference type="InterPro" id="IPR001295">
    <property type="entry name" value="Dihydroorotate_DH_CS"/>
</dbReference>
<dbReference type="PANTHER" id="PTHR48109">
    <property type="entry name" value="DIHYDROOROTATE DEHYDROGENASE (QUINONE), MITOCHONDRIAL-RELATED"/>
    <property type="match status" value="1"/>
</dbReference>
<comment type="catalytic activity">
    <reaction evidence="9">
        <text>(S)-dihydroorotate + A = orotate + AH2</text>
        <dbReference type="Rhea" id="RHEA:18073"/>
        <dbReference type="ChEBI" id="CHEBI:13193"/>
        <dbReference type="ChEBI" id="CHEBI:17499"/>
        <dbReference type="ChEBI" id="CHEBI:30839"/>
        <dbReference type="ChEBI" id="CHEBI:30864"/>
    </reaction>
</comment>
<dbReference type="NCBIfam" id="NF005574">
    <property type="entry name" value="PRK07259.1"/>
    <property type="match status" value="1"/>
</dbReference>
<keyword evidence="7 9" id="KW-0665">Pyrimidine biosynthesis</keyword>
<dbReference type="PROSITE" id="PS00912">
    <property type="entry name" value="DHODEHASE_2"/>
    <property type="match status" value="1"/>
</dbReference>
<evidence type="ECO:0000256" key="7">
    <source>
        <dbReference type="ARBA" id="ARBA00022975"/>
    </source>
</evidence>
<proteinExistence type="inferred from homology"/>
<dbReference type="Pfam" id="PF01180">
    <property type="entry name" value="DHO_dh"/>
    <property type="match status" value="1"/>
</dbReference>
<dbReference type="SUPFAM" id="SSF51395">
    <property type="entry name" value="FMN-linked oxidoreductases"/>
    <property type="match status" value="1"/>
</dbReference>
<feature type="binding site" evidence="9">
    <location>
        <position position="217"/>
    </location>
    <ligand>
        <name>FMN</name>
        <dbReference type="ChEBI" id="CHEBI:58210"/>
    </ligand>
</feature>
<evidence type="ECO:0000256" key="9">
    <source>
        <dbReference type="HAMAP-Rule" id="MF_00224"/>
    </source>
</evidence>
<feature type="binding site" evidence="9">
    <location>
        <begin position="243"/>
        <end position="244"/>
    </location>
    <ligand>
        <name>FMN</name>
        <dbReference type="ChEBI" id="CHEBI:58210"/>
    </ligand>
</feature>
<dbReference type="InterPro" id="IPR024920">
    <property type="entry name" value="Dihydroorotate_DH_1"/>
</dbReference>
<feature type="binding site" evidence="9">
    <location>
        <position position="17"/>
    </location>
    <ligand>
        <name>FMN</name>
        <dbReference type="ChEBI" id="CHEBI:58210"/>
    </ligand>
</feature>
<feature type="binding site" evidence="9">
    <location>
        <begin position="191"/>
        <end position="192"/>
    </location>
    <ligand>
        <name>substrate</name>
    </ligand>
</feature>
<dbReference type="GO" id="GO:0006207">
    <property type="term" value="P:'de novo' pyrimidine nucleobase biosynthetic process"/>
    <property type="evidence" value="ECO:0007669"/>
    <property type="project" value="InterPro"/>
</dbReference>
<evidence type="ECO:0000256" key="4">
    <source>
        <dbReference type="ARBA" id="ARBA00022490"/>
    </source>
</evidence>
<comment type="function">
    <text evidence="9">Catalyzes the conversion of dihydroorotate to orotate.</text>
</comment>
<dbReference type="Gene3D" id="3.20.20.70">
    <property type="entry name" value="Aldolase class I"/>
    <property type="match status" value="1"/>
</dbReference>
<keyword evidence="6 9" id="KW-0288">FMN</keyword>
<feature type="binding site" evidence="9">
    <location>
        <position position="127"/>
    </location>
    <ligand>
        <name>substrate</name>
    </ligand>
</feature>
<feature type="domain" description="Dihydroorotate dehydrogenase catalytic" evidence="10">
    <location>
        <begin position="2"/>
        <end position="283"/>
    </location>
</feature>
<keyword evidence="8 9" id="KW-0560">Oxidoreductase</keyword>
<comment type="subcellular location">
    <subcellularLocation>
        <location evidence="1 9">Cytoplasm</location>
    </subcellularLocation>
</comment>
<feature type="binding site" evidence="9">
    <location>
        <position position="190"/>
    </location>
    <ligand>
        <name>FMN</name>
        <dbReference type="ChEBI" id="CHEBI:58210"/>
    </ligand>
</feature>
<feature type="binding site" evidence="9">
    <location>
        <begin position="45"/>
        <end position="46"/>
    </location>
    <ligand>
        <name>FMN</name>
        <dbReference type="ChEBI" id="CHEBI:58210"/>
    </ligand>
</feature>
<dbReference type="GO" id="GO:0044205">
    <property type="term" value="P:'de novo' UMP biosynthetic process"/>
    <property type="evidence" value="ECO:0007669"/>
    <property type="project" value="UniProtKB-UniRule"/>
</dbReference>
<dbReference type="UniPathway" id="UPA00070"/>
<dbReference type="GO" id="GO:0004152">
    <property type="term" value="F:dihydroorotate dehydrogenase activity"/>
    <property type="evidence" value="ECO:0007669"/>
    <property type="project" value="UniProtKB-UniRule"/>
</dbReference>
<reference evidence="11" key="1">
    <citation type="submission" date="2020-02" db="EMBL/GenBank/DDBJ databases">
        <authorList>
            <person name="Meier V. D."/>
        </authorList>
    </citation>
    <scope>NUCLEOTIDE SEQUENCE</scope>
    <source>
        <strain evidence="11">AVDCRST_MAG13</strain>
    </source>
</reference>
<feature type="binding site" evidence="9">
    <location>
        <position position="99"/>
    </location>
    <ligand>
        <name>FMN</name>
        <dbReference type="ChEBI" id="CHEBI:58210"/>
    </ligand>
</feature>
<organism evidence="11">
    <name type="scientific">uncultured Solirubrobacteraceae bacterium</name>
    <dbReference type="NCBI Taxonomy" id="1162706"/>
    <lineage>
        <taxon>Bacteria</taxon>
        <taxon>Bacillati</taxon>
        <taxon>Actinomycetota</taxon>
        <taxon>Thermoleophilia</taxon>
        <taxon>Solirubrobacterales</taxon>
        <taxon>Solirubrobacteraceae</taxon>
        <taxon>environmental samples</taxon>
    </lineage>
</organism>
<feature type="binding site" evidence="9">
    <location>
        <begin position="265"/>
        <end position="266"/>
    </location>
    <ligand>
        <name>FMN</name>
        <dbReference type="ChEBI" id="CHEBI:58210"/>
    </ligand>
</feature>
<gene>
    <name evidence="9" type="primary">pyrD</name>
    <name evidence="11" type="ORF">AVDCRST_MAG13-2276</name>
</gene>
<dbReference type="GO" id="GO:0005737">
    <property type="term" value="C:cytoplasm"/>
    <property type="evidence" value="ECO:0007669"/>
    <property type="project" value="UniProtKB-SubCell"/>
</dbReference>
<evidence type="ECO:0000256" key="8">
    <source>
        <dbReference type="ARBA" id="ARBA00023002"/>
    </source>
</evidence>
<keyword evidence="4 9" id="KW-0963">Cytoplasm</keyword>
<dbReference type="PIRSF" id="PIRSF000164">
    <property type="entry name" value="DHO_oxidase"/>
    <property type="match status" value="1"/>
</dbReference>
<evidence type="ECO:0000313" key="11">
    <source>
        <dbReference type="EMBL" id="CAA9501237.1"/>
    </source>
</evidence>
<feature type="binding site" evidence="9">
    <location>
        <begin position="69"/>
        <end position="73"/>
    </location>
    <ligand>
        <name>substrate</name>
    </ligand>
</feature>
<dbReference type="InterPro" id="IPR005720">
    <property type="entry name" value="Dihydroorotate_DH_cat"/>
</dbReference>
<evidence type="ECO:0000256" key="6">
    <source>
        <dbReference type="ARBA" id="ARBA00022643"/>
    </source>
</evidence>
<evidence type="ECO:0000256" key="1">
    <source>
        <dbReference type="ARBA" id="ARBA00004496"/>
    </source>
</evidence>
<feature type="binding site" evidence="9">
    <location>
        <position position="127"/>
    </location>
    <ligand>
        <name>FMN</name>
        <dbReference type="ChEBI" id="CHEBI:58210"/>
    </ligand>
</feature>
<dbReference type="AlphaFoldDB" id="A0A6J4SJJ6"/>